<sequence>VLDEVTSAVDRETEERIVELINTEFRDSTVIAIAHQLHTIVNFDMVVVMNSGRIVDHGSPQELLKKERGLFRSMFEAGQMN</sequence>
<dbReference type="EMBL" id="ML976443">
    <property type="protein sequence ID" value="KAF1934599.1"/>
    <property type="molecule type" value="Genomic_DNA"/>
</dbReference>
<dbReference type="OrthoDB" id="6500128at2759"/>
<accession>A0A6A5S4A0</accession>
<reference evidence="1" key="1">
    <citation type="journal article" date="2020" name="Stud. Mycol.">
        <title>101 Dothideomycetes genomes: a test case for predicting lifestyles and emergence of pathogens.</title>
        <authorList>
            <person name="Haridas S."/>
            <person name="Albert R."/>
            <person name="Binder M."/>
            <person name="Bloem J."/>
            <person name="Labutti K."/>
            <person name="Salamov A."/>
            <person name="Andreopoulos B."/>
            <person name="Baker S."/>
            <person name="Barry K."/>
            <person name="Bills G."/>
            <person name="Bluhm B."/>
            <person name="Cannon C."/>
            <person name="Castanera R."/>
            <person name="Culley D."/>
            <person name="Daum C."/>
            <person name="Ezra D."/>
            <person name="Gonzalez J."/>
            <person name="Henrissat B."/>
            <person name="Kuo A."/>
            <person name="Liang C."/>
            <person name="Lipzen A."/>
            <person name="Lutzoni F."/>
            <person name="Magnuson J."/>
            <person name="Mondo S."/>
            <person name="Nolan M."/>
            <person name="Ohm R."/>
            <person name="Pangilinan J."/>
            <person name="Park H.-J."/>
            <person name="Ramirez L."/>
            <person name="Alfaro M."/>
            <person name="Sun H."/>
            <person name="Tritt A."/>
            <person name="Yoshinaga Y."/>
            <person name="Zwiers L.-H."/>
            <person name="Turgeon B."/>
            <person name="Goodwin S."/>
            <person name="Spatafora J."/>
            <person name="Crous P."/>
            <person name="Grigoriev I."/>
        </authorList>
    </citation>
    <scope>NUCLEOTIDE SEQUENCE</scope>
    <source>
        <strain evidence="1">CBS 161.51</strain>
    </source>
</reference>
<dbReference type="GO" id="GO:0015421">
    <property type="term" value="F:ABC-type oligopeptide transporter activity"/>
    <property type="evidence" value="ECO:0007669"/>
    <property type="project" value="TreeGrafter"/>
</dbReference>
<dbReference type="SUPFAM" id="SSF52540">
    <property type="entry name" value="P-loop containing nucleoside triphosphate hydrolases"/>
    <property type="match status" value="1"/>
</dbReference>
<organism evidence="1 2">
    <name type="scientific">Clathrospora elynae</name>
    <dbReference type="NCBI Taxonomy" id="706981"/>
    <lineage>
        <taxon>Eukaryota</taxon>
        <taxon>Fungi</taxon>
        <taxon>Dikarya</taxon>
        <taxon>Ascomycota</taxon>
        <taxon>Pezizomycotina</taxon>
        <taxon>Dothideomycetes</taxon>
        <taxon>Pleosporomycetidae</taxon>
        <taxon>Pleosporales</taxon>
        <taxon>Diademaceae</taxon>
        <taxon>Clathrospora</taxon>
    </lineage>
</organism>
<dbReference type="AlphaFoldDB" id="A0A6A5S4A0"/>
<gene>
    <name evidence="1" type="ORF">EJ02DRAFT_363349</name>
</gene>
<evidence type="ECO:0008006" key="3">
    <source>
        <dbReference type="Google" id="ProtNLM"/>
    </source>
</evidence>
<dbReference type="Gene3D" id="3.40.50.300">
    <property type="entry name" value="P-loop containing nucleotide triphosphate hydrolases"/>
    <property type="match status" value="1"/>
</dbReference>
<evidence type="ECO:0000313" key="2">
    <source>
        <dbReference type="Proteomes" id="UP000800038"/>
    </source>
</evidence>
<feature type="non-terminal residue" evidence="1">
    <location>
        <position position="1"/>
    </location>
</feature>
<dbReference type="InterPro" id="IPR027417">
    <property type="entry name" value="P-loop_NTPase"/>
</dbReference>
<dbReference type="PANTHER" id="PTHR43394:SF1">
    <property type="entry name" value="ATP-BINDING CASSETTE SUB-FAMILY B MEMBER 10, MITOCHONDRIAL"/>
    <property type="match status" value="1"/>
</dbReference>
<keyword evidence="2" id="KW-1185">Reference proteome</keyword>
<protein>
    <recommendedName>
        <fullName evidence="3">P-loop containing nucleoside triphosphate hydrolase protein</fullName>
    </recommendedName>
</protein>
<dbReference type="InterPro" id="IPR039421">
    <property type="entry name" value="Type_1_exporter"/>
</dbReference>
<proteinExistence type="predicted"/>
<evidence type="ECO:0000313" key="1">
    <source>
        <dbReference type="EMBL" id="KAF1934599.1"/>
    </source>
</evidence>
<name>A0A6A5S4A0_9PLEO</name>
<dbReference type="Proteomes" id="UP000800038">
    <property type="component" value="Unassembled WGS sequence"/>
</dbReference>
<dbReference type="PANTHER" id="PTHR43394">
    <property type="entry name" value="ATP-DEPENDENT PERMEASE MDL1, MITOCHONDRIAL"/>
    <property type="match status" value="1"/>
</dbReference>